<gene>
    <name evidence="2" type="ORF">BMF94_1206</name>
</gene>
<sequence>MPKAPKTIASLRQPSDPAQAGRPPSKWRSARQEVRLDNGATPGGNIYHWKTSHRREKLLRQLDKGEKKMSKPFPKLLESGRLVGTNPTEDELEIVYYIAKGFDQHVIAFQELKENLRFNLQHGRDLPQKQTLAELCVQTIFSARVLLAF</sequence>
<dbReference type="Proteomes" id="UP000237144">
    <property type="component" value="Unassembled WGS sequence"/>
</dbReference>
<accession>A0A2S5BFN8</accession>
<organism evidence="2 3">
    <name type="scientific">Rhodotorula taiwanensis</name>
    <dbReference type="NCBI Taxonomy" id="741276"/>
    <lineage>
        <taxon>Eukaryota</taxon>
        <taxon>Fungi</taxon>
        <taxon>Dikarya</taxon>
        <taxon>Basidiomycota</taxon>
        <taxon>Pucciniomycotina</taxon>
        <taxon>Microbotryomycetes</taxon>
        <taxon>Sporidiobolales</taxon>
        <taxon>Sporidiobolaceae</taxon>
        <taxon>Rhodotorula</taxon>
    </lineage>
</organism>
<evidence type="ECO:0000313" key="3">
    <source>
        <dbReference type="Proteomes" id="UP000237144"/>
    </source>
</evidence>
<evidence type="ECO:0000313" key="2">
    <source>
        <dbReference type="EMBL" id="POY75584.1"/>
    </source>
</evidence>
<comment type="caution">
    <text evidence="2">The sequence shown here is derived from an EMBL/GenBank/DDBJ whole genome shotgun (WGS) entry which is preliminary data.</text>
</comment>
<proteinExistence type="predicted"/>
<feature type="region of interest" description="Disordered" evidence="1">
    <location>
        <begin position="1"/>
        <end position="50"/>
    </location>
</feature>
<protein>
    <submittedName>
        <fullName evidence="2">Uncharacterized protein</fullName>
    </submittedName>
</protein>
<keyword evidence="3" id="KW-1185">Reference proteome</keyword>
<name>A0A2S5BFN8_9BASI</name>
<dbReference type="AlphaFoldDB" id="A0A2S5BFN8"/>
<reference evidence="2 3" key="1">
    <citation type="journal article" date="2018" name="Front. Microbiol.">
        <title>Prospects for Fungal Bioremediation of Acidic Radioactive Waste Sites: Characterization and Genome Sequence of Rhodotorula taiwanensis MD1149.</title>
        <authorList>
            <person name="Tkavc R."/>
            <person name="Matrosova V.Y."/>
            <person name="Grichenko O.E."/>
            <person name="Gostincar C."/>
            <person name="Volpe R.P."/>
            <person name="Klimenkova P."/>
            <person name="Gaidamakova E.K."/>
            <person name="Zhou C.E."/>
            <person name="Stewart B.J."/>
            <person name="Lyman M.G."/>
            <person name="Malfatti S.A."/>
            <person name="Rubinfeld B."/>
            <person name="Courtot M."/>
            <person name="Singh J."/>
            <person name="Dalgard C.L."/>
            <person name="Hamilton T."/>
            <person name="Frey K.G."/>
            <person name="Gunde-Cimerman N."/>
            <person name="Dugan L."/>
            <person name="Daly M.J."/>
        </authorList>
    </citation>
    <scope>NUCLEOTIDE SEQUENCE [LARGE SCALE GENOMIC DNA]</scope>
    <source>
        <strain evidence="2 3">MD1149</strain>
    </source>
</reference>
<evidence type="ECO:0000256" key="1">
    <source>
        <dbReference type="SAM" id="MobiDB-lite"/>
    </source>
</evidence>
<dbReference type="EMBL" id="PJQD01000013">
    <property type="protein sequence ID" value="POY75584.1"/>
    <property type="molecule type" value="Genomic_DNA"/>
</dbReference>